<keyword evidence="2" id="KW-0677">Repeat</keyword>
<evidence type="ECO:0000256" key="6">
    <source>
        <dbReference type="ARBA" id="ARBA00023306"/>
    </source>
</evidence>
<sequence>MSSLLEKARNLVQIYAGKQLHNTAIFWADKALSLSAGDAGDLATLASLLHADGQHRRAVHALLSSPHLLSRSTGLRYLAAKCYVSLQEWEEALLVLKIPDEEEEDEDAELADSAHCSQLGDVTAASLMLQGRAHEGLGSLQDAVVCCKEALRTDVYCSEALDWLCDHHALSGDDEKALLSELPFKKQCSTEEERMLRVLYMAKLRHNKSTDVRATCVKDPNLKPLAENSDVVWSTAHRLFKSRNIHACYELTARELQKDPFHPSLLQLTRPLLCGEEENGRAFFPRAQTSRKLSLVSSCLVHGQLLLPHLTEPPEREEVPHKGSESRRKLCTRTPRVWRVVCDRGRARSGDFGLLQGRENHERIARPSHAPRSGVLRHRIDCYSRKIHEKCSLDLPL</sequence>
<dbReference type="Gene3D" id="1.25.40.10">
    <property type="entry name" value="Tetratricopeptide repeat domain"/>
    <property type="match status" value="1"/>
</dbReference>
<dbReference type="SUPFAM" id="SSF48452">
    <property type="entry name" value="TPR-like"/>
    <property type="match status" value="1"/>
</dbReference>
<comment type="caution">
    <text evidence="7">The sequence shown here is derived from an EMBL/GenBank/DDBJ whole genome shotgun (WGS) entry which is preliminary data.</text>
</comment>
<reference evidence="7" key="1">
    <citation type="submission" date="2023-03" db="EMBL/GenBank/DDBJ databases">
        <authorList>
            <person name="Steffen K."/>
            <person name="Cardenas P."/>
        </authorList>
    </citation>
    <scope>NUCLEOTIDE SEQUENCE</scope>
</reference>
<dbReference type="AlphaFoldDB" id="A0AA35RUA3"/>
<accession>A0AA35RUA3</accession>
<dbReference type="Pfam" id="PF12895">
    <property type="entry name" value="ANAPC3"/>
    <property type="match status" value="1"/>
</dbReference>
<protein>
    <submittedName>
        <fullName evidence="7">Cell division cycle protein 16 homolog</fullName>
    </submittedName>
</protein>
<keyword evidence="8" id="KW-1185">Reference proteome</keyword>
<dbReference type="PANTHER" id="PTHR12558">
    <property type="entry name" value="CELL DIVISION CYCLE 16,23,27"/>
    <property type="match status" value="1"/>
</dbReference>
<dbReference type="PANTHER" id="PTHR12558:SF9">
    <property type="entry name" value="CELL DIVISION CYCLE PROTEIN 16 HOMOLOG"/>
    <property type="match status" value="1"/>
</dbReference>
<dbReference type="GO" id="GO:0016567">
    <property type="term" value="P:protein ubiquitination"/>
    <property type="evidence" value="ECO:0007669"/>
    <property type="project" value="TreeGrafter"/>
</dbReference>
<dbReference type="GO" id="GO:0031145">
    <property type="term" value="P:anaphase-promoting complex-dependent catabolic process"/>
    <property type="evidence" value="ECO:0007669"/>
    <property type="project" value="TreeGrafter"/>
</dbReference>
<evidence type="ECO:0000256" key="3">
    <source>
        <dbReference type="ARBA" id="ARBA00022776"/>
    </source>
</evidence>
<dbReference type="InterPro" id="IPR011990">
    <property type="entry name" value="TPR-like_helical_dom_sf"/>
</dbReference>
<name>A0AA35RUA3_GEOBA</name>
<evidence type="ECO:0000256" key="1">
    <source>
        <dbReference type="ARBA" id="ARBA00022618"/>
    </source>
</evidence>
<dbReference type="GO" id="GO:0045842">
    <property type="term" value="P:positive regulation of mitotic metaphase/anaphase transition"/>
    <property type="evidence" value="ECO:0007669"/>
    <property type="project" value="TreeGrafter"/>
</dbReference>
<keyword evidence="4" id="KW-0833">Ubl conjugation pathway</keyword>
<proteinExistence type="predicted"/>
<keyword evidence="5" id="KW-0802">TPR repeat</keyword>
<dbReference type="GO" id="GO:0051301">
    <property type="term" value="P:cell division"/>
    <property type="evidence" value="ECO:0007669"/>
    <property type="project" value="UniProtKB-KW"/>
</dbReference>
<organism evidence="7 8">
    <name type="scientific">Geodia barretti</name>
    <name type="common">Barrett's horny sponge</name>
    <dbReference type="NCBI Taxonomy" id="519541"/>
    <lineage>
        <taxon>Eukaryota</taxon>
        <taxon>Metazoa</taxon>
        <taxon>Porifera</taxon>
        <taxon>Demospongiae</taxon>
        <taxon>Heteroscleromorpha</taxon>
        <taxon>Tetractinellida</taxon>
        <taxon>Astrophorina</taxon>
        <taxon>Geodiidae</taxon>
        <taxon>Geodia</taxon>
    </lineage>
</organism>
<evidence type="ECO:0000256" key="4">
    <source>
        <dbReference type="ARBA" id="ARBA00022786"/>
    </source>
</evidence>
<evidence type="ECO:0000313" key="7">
    <source>
        <dbReference type="EMBL" id="CAI8017389.1"/>
    </source>
</evidence>
<evidence type="ECO:0000256" key="5">
    <source>
        <dbReference type="ARBA" id="ARBA00022803"/>
    </source>
</evidence>
<gene>
    <name evidence="7" type="ORF">GBAR_LOCUS10564</name>
</gene>
<dbReference type="GO" id="GO:0005680">
    <property type="term" value="C:anaphase-promoting complex"/>
    <property type="evidence" value="ECO:0007669"/>
    <property type="project" value="TreeGrafter"/>
</dbReference>
<keyword evidence="1 7" id="KW-0132">Cell division</keyword>
<dbReference type="GO" id="GO:0005737">
    <property type="term" value="C:cytoplasm"/>
    <property type="evidence" value="ECO:0007669"/>
    <property type="project" value="TreeGrafter"/>
</dbReference>
<evidence type="ECO:0000256" key="2">
    <source>
        <dbReference type="ARBA" id="ARBA00022737"/>
    </source>
</evidence>
<evidence type="ECO:0000313" key="8">
    <source>
        <dbReference type="Proteomes" id="UP001174909"/>
    </source>
</evidence>
<keyword evidence="3" id="KW-0498">Mitosis</keyword>
<keyword evidence="6" id="KW-0131">Cell cycle</keyword>
<dbReference type="Proteomes" id="UP001174909">
    <property type="component" value="Unassembled WGS sequence"/>
</dbReference>
<dbReference type="EMBL" id="CASHTH010001622">
    <property type="protein sequence ID" value="CAI8017389.1"/>
    <property type="molecule type" value="Genomic_DNA"/>
</dbReference>